<protein>
    <submittedName>
        <fullName evidence="2">Uncharacterized protein</fullName>
    </submittedName>
</protein>
<gene>
    <name evidence="2" type="ORF">GCM10008013_39930</name>
</gene>
<evidence type="ECO:0000313" key="2">
    <source>
        <dbReference type="EMBL" id="GGH34287.1"/>
    </source>
</evidence>
<feature type="transmembrane region" description="Helical" evidence="1">
    <location>
        <begin position="35"/>
        <end position="56"/>
    </location>
</feature>
<dbReference type="EMBL" id="BMFT01000003">
    <property type="protein sequence ID" value="GGH34287.1"/>
    <property type="molecule type" value="Genomic_DNA"/>
</dbReference>
<dbReference type="Proteomes" id="UP000659344">
    <property type="component" value="Unassembled WGS sequence"/>
</dbReference>
<keyword evidence="1" id="KW-0472">Membrane</keyword>
<dbReference type="RefSeq" id="WP_188541638.1">
    <property type="nucleotide sequence ID" value="NZ_BMFT01000003.1"/>
</dbReference>
<keyword evidence="3" id="KW-1185">Reference proteome</keyword>
<accession>A0ABQ1YPY1</accession>
<keyword evidence="1" id="KW-1133">Transmembrane helix</keyword>
<organism evidence="2 3">
    <name type="scientific">Paenibacillus segetis</name>
    <dbReference type="NCBI Taxonomy" id="1325360"/>
    <lineage>
        <taxon>Bacteria</taxon>
        <taxon>Bacillati</taxon>
        <taxon>Bacillota</taxon>
        <taxon>Bacilli</taxon>
        <taxon>Bacillales</taxon>
        <taxon>Paenibacillaceae</taxon>
        <taxon>Paenibacillus</taxon>
    </lineage>
</organism>
<proteinExistence type="predicted"/>
<keyword evidence="1" id="KW-0812">Transmembrane</keyword>
<comment type="caution">
    <text evidence="2">The sequence shown here is derived from an EMBL/GenBank/DDBJ whole genome shotgun (WGS) entry which is preliminary data.</text>
</comment>
<reference evidence="3" key="1">
    <citation type="journal article" date="2019" name="Int. J. Syst. Evol. Microbiol.">
        <title>The Global Catalogue of Microorganisms (GCM) 10K type strain sequencing project: providing services to taxonomists for standard genome sequencing and annotation.</title>
        <authorList>
            <consortium name="The Broad Institute Genomics Platform"/>
            <consortium name="The Broad Institute Genome Sequencing Center for Infectious Disease"/>
            <person name="Wu L."/>
            <person name="Ma J."/>
        </authorList>
    </citation>
    <scope>NUCLEOTIDE SEQUENCE [LARGE SCALE GENOMIC DNA]</scope>
    <source>
        <strain evidence="3">CGMCC 1.12769</strain>
    </source>
</reference>
<sequence>MKLEKGMKVYLVISVVFLAYAIGFAVYFKSQSDEIPMWFLGSLLLAPLLVFFRGIWSFIKQWNQPRS</sequence>
<evidence type="ECO:0000313" key="3">
    <source>
        <dbReference type="Proteomes" id="UP000659344"/>
    </source>
</evidence>
<evidence type="ECO:0000256" key="1">
    <source>
        <dbReference type="SAM" id="Phobius"/>
    </source>
</evidence>
<feature type="transmembrane region" description="Helical" evidence="1">
    <location>
        <begin position="9"/>
        <end position="29"/>
    </location>
</feature>
<name>A0ABQ1YPY1_9BACL</name>